<dbReference type="Proteomes" id="UP000249524">
    <property type="component" value="Unassembled WGS sequence"/>
</dbReference>
<protein>
    <submittedName>
        <fullName evidence="2">Uncharacterized protein</fullName>
    </submittedName>
</protein>
<evidence type="ECO:0000256" key="1">
    <source>
        <dbReference type="SAM" id="Coils"/>
    </source>
</evidence>
<organism evidence="2 3">
    <name type="scientific">Phenylobacterium kunshanense</name>
    <dbReference type="NCBI Taxonomy" id="1445034"/>
    <lineage>
        <taxon>Bacteria</taxon>
        <taxon>Pseudomonadati</taxon>
        <taxon>Pseudomonadota</taxon>
        <taxon>Alphaproteobacteria</taxon>
        <taxon>Caulobacterales</taxon>
        <taxon>Caulobacteraceae</taxon>
        <taxon>Phenylobacterium</taxon>
    </lineage>
</organism>
<comment type="caution">
    <text evidence="2">The sequence shown here is derived from an EMBL/GenBank/DDBJ whole genome shotgun (WGS) entry which is preliminary data.</text>
</comment>
<dbReference type="RefSeq" id="WP_111274779.1">
    <property type="nucleotide sequence ID" value="NZ_QFYS01000002.1"/>
</dbReference>
<dbReference type="PROSITE" id="PS51257">
    <property type="entry name" value="PROKAR_LIPOPROTEIN"/>
    <property type="match status" value="1"/>
</dbReference>
<feature type="coiled-coil region" evidence="1">
    <location>
        <begin position="105"/>
        <end position="132"/>
    </location>
</feature>
<sequence>MRVGLAIMAAGLLVAACSGREPEKASETAVAPKAPPAAAPVLTPPVPPPGAEAVDLALKAAQEFNVAAPAELAAIAEIEAKYAPAARRALAAARTGDSRAIRRPIEDANAARKAMEARLAAYRAASEALSAQVTAASEACAATPELTGYAGCVALATEQTTLTGALDSITQRFEAAEAAWRQERTRLDEAAATVALEL</sequence>
<accession>A0A328BQ21</accession>
<evidence type="ECO:0000313" key="3">
    <source>
        <dbReference type="Proteomes" id="UP000249524"/>
    </source>
</evidence>
<keyword evidence="1" id="KW-0175">Coiled coil</keyword>
<dbReference type="EMBL" id="QFYS01000002">
    <property type="protein sequence ID" value="RAK67168.1"/>
    <property type="molecule type" value="Genomic_DNA"/>
</dbReference>
<keyword evidence="3" id="KW-1185">Reference proteome</keyword>
<dbReference type="AlphaFoldDB" id="A0A328BQ21"/>
<gene>
    <name evidence="2" type="ORF">DJ019_04305</name>
</gene>
<proteinExistence type="predicted"/>
<evidence type="ECO:0000313" key="2">
    <source>
        <dbReference type="EMBL" id="RAK67168.1"/>
    </source>
</evidence>
<name>A0A328BQ21_9CAUL</name>
<reference evidence="2 3" key="1">
    <citation type="submission" date="2018-05" db="EMBL/GenBank/DDBJ databases">
        <authorList>
            <person name="Lanie J.A."/>
            <person name="Ng W.-L."/>
            <person name="Kazmierczak K.M."/>
            <person name="Andrzejewski T.M."/>
            <person name="Davidsen T.M."/>
            <person name="Wayne K.J."/>
            <person name="Tettelin H."/>
            <person name="Glass J.I."/>
            <person name="Rusch D."/>
            <person name="Podicherti R."/>
            <person name="Tsui H.-C.T."/>
            <person name="Winkler M.E."/>
        </authorList>
    </citation>
    <scope>NUCLEOTIDE SEQUENCE [LARGE SCALE GENOMIC DNA]</scope>
    <source>
        <strain evidence="2 3">BUT-10</strain>
    </source>
</reference>